<name>K6ZGF3_9ALTE</name>
<dbReference type="AlphaFoldDB" id="K6ZGF3"/>
<reference evidence="2" key="1">
    <citation type="journal article" date="2014" name="Environ. Microbiol.">
        <title>Comparative genomics of the marine bacterial genus Glaciecola reveals the high degree of genomic diversity and genomic characteristic for cold adaptation.</title>
        <authorList>
            <person name="Qin Q.L."/>
            <person name="Xie B.B."/>
            <person name="Yu Y."/>
            <person name="Shu Y.L."/>
            <person name="Rong J.C."/>
            <person name="Zhang Y.J."/>
            <person name="Zhao D.L."/>
            <person name="Chen X.L."/>
            <person name="Zhang X.Y."/>
            <person name="Chen B."/>
            <person name="Zhou B.C."/>
            <person name="Zhang Y.Z."/>
        </authorList>
    </citation>
    <scope>NUCLEOTIDE SEQUENCE [LARGE SCALE GENOMIC DNA]</scope>
    <source>
        <strain evidence="2">ACAM 615</strain>
    </source>
</reference>
<proteinExistence type="predicted"/>
<keyword evidence="2" id="KW-1185">Reference proteome</keyword>
<gene>
    <name evidence="1" type="ORF">GPAL_2570</name>
</gene>
<dbReference type="Proteomes" id="UP000006251">
    <property type="component" value="Unassembled WGS sequence"/>
</dbReference>
<protein>
    <submittedName>
        <fullName evidence="1">Uncharacterized protein</fullName>
    </submittedName>
</protein>
<comment type="caution">
    <text evidence="1">The sequence shown here is derived from an EMBL/GenBank/DDBJ whole genome shotgun (WGS) entry which is preliminary data.</text>
</comment>
<organism evidence="1 2">
    <name type="scientific">Brumicola pallidula DSM 14239 = ACAM 615</name>
    <dbReference type="NCBI Taxonomy" id="1121922"/>
    <lineage>
        <taxon>Bacteria</taxon>
        <taxon>Pseudomonadati</taxon>
        <taxon>Pseudomonadota</taxon>
        <taxon>Gammaproteobacteria</taxon>
        <taxon>Alteromonadales</taxon>
        <taxon>Alteromonadaceae</taxon>
        <taxon>Brumicola</taxon>
    </lineage>
</organism>
<dbReference type="EMBL" id="BAEQ01000045">
    <property type="protein sequence ID" value="GAC29427.1"/>
    <property type="molecule type" value="Genomic_DNA"/>
</dbReference>
<sequence>MSRFGGVDCDPVTGSAGQGECEYFNPFSSSFVIPNTQTIIYCCYVNRFASDAASNWLPI</sequence>
<evidence type="ECO:0000313" key="1">
    <source>
        <dbReference type="EMBL" id="GAC29427.1"/>
    </source>
</evidence>
<evidence type="ECO:0000313" key="2">
    <source>
        <dbReference type="Proteomes" id="UP000006251"/>
    </source>
</evidence>
<accession>K6ZGF3</accession>